<protein>
    <submittedName>
        <fullName evidence="1">Uncharacterized protein</fullName>
    </submittedName>
</protein>
<accession>A0A175RUE9</accession>
<dbReference type="PATRIC" id="fig|33881.3.peg.1973"/>
<proteinExistence type="predicted"/>
<dbReference type="AlphaFoldDB" id="A0A175RUE9"/>
<reference evidence="1 2" key="1">
    <citation type="journal article" date="2016" name="Front. Microbiol.">
        <title>Genomic Resource of Rice Seed Associated Bacteria.</title>
        <authorList>
            <person name="Midha S."/>
            <person name="Bansal K."/>
            <person name="Sharma S."/>
            <person name="Kumar N."/>
            <person name="Patil P.P."/>
            <person name="Chaudhry V."/>
            <person name="Patil P.B."/>
        </authorList>
    </citation>
    <scope>NUCLEOTIDE SEQUENCE [LARGE SCALE GENOMIC DNA]</scope>
    <source>
        <strain evidence="1 2">NS184</strain>
    </source>
</reference>
<comment type="caution">
    <text evidence="1">The sequence shown here is derived from an EMBL/GenBank/DDBJ whole genome shotgun (WGS) entry which is preliminary data.</text>
</comment>
<sequence length="652" mass="74248">MAQEGDRPRRVYFYGPDDGAVGIFVPRVVELASNFESGTAFETATDALEHHNVQKYLEHRLLPSGLDEEAIQQLLQKVRPLRAAIARFFSAISEDNIRDVFASLDHQYHRDLLEVLGQVKAFERFDGPRMLGVLKETGVHIGDMLESAKLVQAYGEEIRLEILASSRNAELIVRKYLESAPRRDLHLPVVFTPDDSRHVLEDYIDSEQANLNYVRLIANAKENARVGIDPKLKLRAKRRAQKLNAALFTDNDGLRATYEVAISGDQEHPSIEERKQGDDSHWLYSYSRTWLDSTRDNSSILNNFQHLFGFADDQVLLGLPAFAADLSVFERMAGLAGLDEYKHGVAFDALDSVSLLQTQMYTLYLKKEGLDLERVLAWFFVEYLPEEFGIRNFSLRASGEGASYLEKVRHLFAEIESVSAQFELYAENGEVDHELLNMRSDPVAYGGISSLVQGKYVYAGDNDGFAAVLRLLFFDQSRIIYIDENLNANDFVRLILQNSVKYADFHEYQVSAIDYLIDKGIIENFDGLIRFVNLEQIRVLHALFHKEAVSYFRLTKPGREAVDDMLAKGWLVRRSTLLTDAEAAYFNYVLNRTFSNGLNLRNQYLHGSQPFSDEDGAYYKDYLIALRLAVTLVIKMNDDICLLHLLKDRGDS</sequence>
<evidence type="ECO:0000313" key="2">
    <source>
        <dbReference type="Proteomes" id="UP000078252"/>
    </source>
</evidence>
<gene>
    <name evidence="1" type="ORF">NS184_08250</name>
</gene>
<dbReference type="Proteomes" id="UP000078252">
    <property type="component" value="Unassembled WGS sequence"/>
</dbReference>
<organism evidence="1 2">
    <name type="scientific">Curtobacterium luteum</name>
    <dbReference type="NCBI Taxonomy" id="33881"/>
    <lineage>
        <taxon>Bacteria</taxon>
        <taxon>Bacillati</taxon>
        <taxon>Actinomycetota</taxon>
        <taxon>Actinomycetes</taxon>
        <taxon>Micrococcales</taxon>
        <taxon>Microbacteriaceae</taxon>
        <taxon>Curtobacterium</taxon>
    </lineage>
</organism>
<evidence type="ECO:0000313" key="1">
    <source>
        <dbReference type="EMBL" id="KTR07101.1"/>
    </source>
</evidence>
<name>A0A175RUE9_9MICO</name>
<dbReference type="EMBL" id="LDQC01000043">
    <property type="protein sequence ID" value="KTR07101.1"/>
    <property type="molecule type" value="Genomic_DNA"/>
</dbReference>